<dbReference type="InterPro" id="IPR035901">
    <property type="entry name" value="GIY-YIG_endonuc_sf"/>
</dbReference>
<dbReference type="Proteomes" id="UP000019591">
    <property type="component" value="Chromosome"/>
</dbReference>
<dbReference type="HOGENOM" id="CLU_135650_0_3_9"/>
<dbReference type="KEGG" id="eac:EAL2_c00750"/>
<accession>W8TGU6</accession>
<comment type="similarity">
    <text evidence="1">Belongs to the UPF0213 family.</text>
</comment>
<keyword evidence="4" id="KW-1185">Reference proteome</keyword>
<dbReference type="AlphaFoldDB" id="W8TGU6"/>
<feature type="domain" description="GIY-YIG" evidence="2">
    <location>
        <begin position="1"/>
        <end position="70"/>
    </location>
</feature>
<evidence type="ECO:0000256" key="1">
    <source>
        <dbReference type="ARBA" id="ARBA00007435"/>
    </source>
</evidence>
<dbReference type="PANTHER" id="PTHR34477">
    <property type="entry name" value="UPF0213 PROTEIN YHBQ"/>
    <property type="match status" value="1"/>
</dbReference>
<evidence type="ECO:0000259" key="2">
    <source>
        <dbReference type="PROSITE" id="PS50164"/>
    </source>
</evidence>
<proteinExistence type="inferred from homology"/>
<organism evidence="3 4">
    <name type="scientific">Peptoclostridium acidaminophilum DSM 3953</name>
    <dbReference type="NCBI Taxonomy" id="1286171"/>
    <lineage>
        <taxon>Bacteria</taxon>
        <taxon>Bacillati</taxon>
        <taxon>Bacillota</taxon>
        <taxon>Clostridia</taxon>
        <taxon>Peptostreptococcales</taxon>
        <taxon>Peptoclostridiaceae</taxon>
        <taxon>Peptoclostridium</taxon>
    </lineage>
</organism>
<evidence type="ECO:0000313" key="4">
    <source>
        <dbReference type="Proteomes" id="UP000019591"/>
    </source>
</evidence>
<dbReference type="PATRIC" id="fig|1286171.3.peg.45"/>
<gene>
    <name evidence="3" type="ORF">EAL2_c00750</name>
</gene>
<dbReference type="EMBL" id="CP007452">
    <property type="protein sequence ID" value="AHM55412.1"/>
    <property type="molecule type" value="Genomic_DNA"/>
</dbReference>
<dbReference type="SUPFAM" id="SSF82771">
    <property type="entry name" value="GIY-YIG endonuclease"/>
    <property type="match status" value="1"/>
</dbReference>
<dbReference type="STRING" id="1286171.EAL2_c00750"/>
<evidence type="ECO:0000313" key="3">
    <source>
        <dbReference type="EMBL" id="AHM55412.1"/>
    </source>
</evidence>
<reference evidence="3 4" key="1">
    <citation type="journal article" date="2014" name="Genome Announc.">
        <title>Complete Genome Sequence of Amino Acid-Utilizing Eubacterium acidaminophilum al-2 (DSM 3953).</title>
        <authorList>
            <person name="Poehlein A."/>
            <person name="Andreesen J.R."/>
            <person name="Daniel R."/>
        </authorList>
    </citation>
    <scope>NUCLEOTIDE SEQUENCE [LARGE SCALE GENOMIC DNA]</scope>
    <source>
        <strain evidence="3 4">DSM 3953</strain>
    </source>
</reference>
<protein>
    <recommendedName>
        <fullName evidence="2">GIY-YIG domain-containing protein</fullName>
    </recommendedName>
</protein>
<dbReference type="CDD" id="cd10456">
    <property type="entry name" value="GIY-YIG_UPF0213"/>
    <property type="match status" value="1"/>
</dbReference>
<dbReference type="Pfam" id="PF01541">
    <property type="entry name" value="GIY-YIG"/>
    <property type="match status" value="1"/>
</dbReference>
<dbReference type="PROSITE" id="PS50164">
    <property type="entry name" value="GIY_YIG"/>
    <property type="match status" value="1"/>
</dbReference>
<dbReference type="InterPro" id="IPR050190">
    <property type="entry name" value="UPF0213_domain"/>
</dbReference>
<sequence>MLLCSDGSLYTGWTSDLERRFKMHSDGKASKYTRARLPVRLVYFEEIECRIEAQKREWEIKKFSRKQKLALIESRSNKFAALGIRHE</sequence>
<dbReference type="Gene3D" id="3.40.1440.10">
    <property type="entry name" value="GIY-YIG endonuclease"/>
    <property type="match status" value="1"/>
</dbReference>
<name>W8TGU6_PEPAC</name>
<dbReference type="InterPro" id="IPR000305">
    <property type="entry name" value="GIY-YIG_endonuc"/>
</dbReference>
<dbReference type="eggNOG" id="COG2827">
    <property type="taxonomic scope" value="Bacteria"/>
</dbReference>
<dbReference type="PANTHER" id="PTHR34477:SF1">
    <property type="entry name" value="UPF0213 PROTEIN YHBQ"/>
    <property type="match status" value="1"/>
</dbReference>